<dbReference type="CDD" id="cd00387">
    <property type="entry name" value="Ribosomal_L7_L12"/>
    <property type="match status" value="1"/>
</dbReference>
<dbReference type="Pfam" id="PF16320">
    <property type="entry name" value="Ribosomal_L12_N"/>
    <property type="match status" value="1"/>
</dbReference>
<dbReference type="STRING" id="1348612.A0A397JHW1"/>
<dbReference type="FunFam" id="3.30.1390.10:FF:000001">
    <property type="entry name" value="50S ribosomal protein L7/L12"/>
    <property type="match status" value="1"/>
</dbReference>
<accession>A0A397JHW1</accession>
<dbReference type="Pfam" id="PF00542">
    <property type="entry name" value="Ribosomal_L12"/>
    <property type="match status" value="1"/>
</dbReference>
<dbReference type="InterPro" id="IPR036235">
    <property type="entry name" value="Ribosomal_bL12_oligo_N_sf"/>
</dbReference>
<dbReference type="Proteomes" id="UP000266861">
    <property type="component" value="Unassembled WGS sequence"/>
</dbReference>
<dbReference type="PANTHER" id="PTHR45987">
    <property type="entry name" value="39S RIBOSOMAL PROTEIN L12"/>
    <property type="match status" value="1"/>
</dbReference>
<dbReference type="EMBL" id="PQFF01000026">
    <property type="protein sequence ID" value="RHZ87949.1"/>
    <property type="molecule type" value="Genomic_DNA"/>
</dbReference>
<evidence type="ECO:0000313" key="6">
    <source>
        <dbReference type="EMBL" id="RHZ87949.1"/>
    </source>
</evidence>
<dbReference type="InterPro" id="IPR013823">
    <property type="entry name" value="Ribosomal_bL12_C"/>
</dbReference>
<dbReference type="AlphaFoldDB" id="A0A397JHW1"/>
<name>A0A397JHW1_9GLOM</name>
<dbReference type="PANTHER" id="PTHR45987:SF4">
    <property type="entry name" value="LARGE RIBOSOMAL SUBUNIT PROTEIN BL12M"/>
    <property type="match status" value="1"/>
</dbReference>
<protein>
    <recommendedName>
        <fullName evidence="8">Ribosomal protein L7/L12 C-terminal domain-containing protein</fullName>
    </recommendedName>
</protein>
<dbReference type="Gene3D" id="3.30.1390.10">
    <property type="match status" value="1"/>
</dbReference>
<keyword evidence="2" id="KW-0689">Ribosomal protein</keyword>
<dbReference type="SUPFAM" id="SSF54736">
    <property type="entry name" value="ClpS-like"/>
    <property type="match status" value="1"/>
</dbReference>
<dbReference type="Gene3D" id="1.20.5.710">
    <property type="entry name" value="Single helix bin"/>
    <property type="match status" value="1"/>
</dbReference>
<evidence type="ECO:0000259" key="5">
    <source>
        <dbReference type="Pfam" id="PF16320"/>
    </source>
</evidence>
<dbReference type="OrthoDB" id="250175at2759"/>
<keyword evidence="3" id="KW-0687">Ribonucleoprotein</keyword>
<evidence type="ECO:0000256" key="2">
    <source>
        <dbReference type="ARBA" id="ARBA00022980"/>
    </source>
</evidence>
<reference evidence="6 7" key="1">
    <citation type="submission" date="2018-08" db="EMBL/GenBank/DDBJ databases">
        <title>Genome and evolution of the arbuscular mycorrhizal fungus Diversispora epigaea (formerly Glomus versiforme) and its bacterial endosymbionts.</title>
        <authorList>
            <person name="Sun X."/>
            <person name="Fei Z."/>
            <person name="Harrison M."/>
        </authorList>
    </citation>
    <scope>NUCLEOTIDE SEQUENCE [LARGE SCALE GENOMIC DNA]</scope>
    <source>
        <strain evidence="6 7">IT104</strain>
    </source>
</reference>
<gene>
    <name evidence="6" type="ORF">Glove_28g29</name>
</gene>
<comment type="caution">
    <text evidence="6">The sequence shown here is derived from an EMBL/GenBank/DDBJ whole genome shotgun (WGS) entry which is preliminary data.</text>
</comment>
<dbReference type="GO" id="GO:0005762">
    <property type="term" value="C:mitochondrial large ribosomal subunit"/>
    <property type="evidence" value="ECO:0007669"/>
    <property type="project" value="TreeGrafter"/>
</dbReference>
<evidence type="ECO:0008006" key="8">
    <source>
        <dbReference type="Google" id="ProtNLM"/>
    </source>
</evidence>
<dbReference type="InterPro" id="IPR014719">
    <property type="entry name" value="Ribosomal_bL12_C/ClpS-like"/>
</dbReference>
<dbReference type="HAMAP" id="MF_00368">
    <property type="entry name" value="Ribosomal_bL12"/>
    <property type="match status" value="1"/>
</dbReference>
<keyword evidence="7" id="KW-1185">Reference proteome</keyword>
<dbReference type="InterPro" id="IPR000206">
    <property type="entry name" value="Ribosomal_bL12"/>
</dbReference>
<evidence type="ECO:0000313" key="7">
    <source>
        <dbReference type="Proteomes" id="UP000266861"/>
    </source>
</evidence>
<dbReference type="GO" id="GO:0006412">
    <property type="term" value="P:translation"/>
    <property type="evidence" value="ECO:0007669"/>
    <property type="project" value="InterPro"/>
</dbReference>
<dbReference type="GO" id="GO:0003735">
    <property type="term" value="F:structural constituent of ribosome"/>
    <property type="evidence" value="ECO:0007669"/>
    <property type="project" value="InterPro"/>
</dbReference>
<evidence type="ECO:0000256" key="3">
    <source>
        <dbReference type="ARBA" id="ARBA00023274"/>
    </source>
</evidence>
<feature type="domain" description="Large ribosomal subunit protein bL12 oligomerization" evidence="5">
    <location>
        <begin position="68"/>
        <end position="111"/>
    </location>
</feature>
<evidence type="ECO:0000259" key="4">
    <source>
        <dbReference type="Pfam" id="PF00542"/>
    </source>
</evidence>
<dbReference type="GO" id="GO:0003729">
    <property type="term" value="F:mRNA binding"/>
    <property type="evidence" value="ECO:0007669"/>
    <property type="project" value="TreeGrafter"/>
</dbReference>
<evidence type="ECO:0000256" key="1">
    <source>
        <dbReference type="ARBA" id="ARBA00007197"/>
    </source>
</evidence>
<comment type="similarity">
    <text evidence="1">Belongs to the bacterial ribosomal protein bL12 family.</text>
</comment>
<feature type="domain" description="Large ribosomal subunit protein bL12 C-terminal" evidence="4">
    <location>
        <begin position="127"/>
        <end position="194"/>
    </location>
</feature>
<dbReference type="InterPro" id="IPR008932">
    <property type="entry name" value="Ribosomal_bL12_oligo"/>
</dbReference>
<dbReference type="SUPFAM" id="SSF48300">
    <property type="entry name" value="Ribosomal protein L7/12, oligomerisation (N-terminal) domain"/>
    <property type="match status" value="1"/>
</dbReference>
<sequence>MSRCIKITKSRTLSFSSRVFFGSFGLAPIYLNRIPQQIACYASEASKEKTQLPQPTPKKGTASARVANLVEQIASLTLIETAELVQELKSRLNIQDVALPAMNVVAAAPLAEAPKVEEIKAPEKADFTVKLEKYEATAKTKIIREIKNILPGMNLVEAKKFVESAPKVIKEHVNKDEAEKIKKTLEGFGATIILE</sequence>
<organism evidence="6 7">
    <name type="scientific">Diversispora epigaea</name>
    <dbReference type="NCBI Taxonomy" id="1348612"/>
    <lineage>
        <taxon>Eukaryota</taxon>
        <taxon>Fungi</taxon>
        <taxon>Fungi incertae sedis</taxon>
        <taxon>Mucoromycota</taxon>
        <taxon>Glomeromycotina</taxon>
        <taxon>Glomeromycetes</taxon>
        <taxon>Diversisporales</taxon>
        <taxon>Diversisporaceae</taxon>
        <taxon>Diversispora</taxon>
    </lineage>
</organism>
<proteinExistence type="inferred from homology"/>